<reference evidence="2" key="1">
    <citation type="submission" date="2016-05" db="EMBL/GenBank/DDBJ databases">
        <authorList>
            <person name="Baek K."/>
            <person name="Yang S.-J."/>
        </authorList>
    </citation>
    <scope>NUCLEOTIDE SEQUENCE [LARGE SCALE GENOMIC DNA]</scope>
    <source>
        <strain evidence="2">ST58-10</strain>
    </source>
</reference>
<proteinExistence type="predicted"/>
<organism evidence="1 2">
    <name type="scientific">Marinobacterium aestuarii</name>
    <dbReference type="NCBI Taxonomy" id="1821621"/>
    <lineage>
        <taxon>Bacteria</taxon>
        <taxon>Pseudomonadati</taxon>
        <taxon>Pseudomonadota</taxon>
        <taxon>Gammaproteobacteria</taxon>
        <taxon>Oceanospirillales</taxon>
        <taxon>Oceanospirillaceae</taxon>
        <taxon>Marinobacterium</taxon>
    </lineage>
</organism>
<evidence type="ECO:0000313" key="2">
    <source>
        <dbReference type="Proteomes" id="UP000078070"/>
    </source>
</evidence>
<sequence>MNKFNIEAWYKPEGAQKSSPQGLIRFRVTADMHLKLAAAEDQLSDSNDRLELDIDIEQDGLELETPPECGALKDCKFHVYRHRNDERGHFFLVGHRVSDDALVYSNAIVIDQLG</sequence>
<dbReference type="KEGG" id="mars:A8C75_10925"/>
<dbReference type="AlphaFoldDB" id="A0A1A9EYI1"/>
<dbReference type="Proteomes" id="UP000078070">
    <property type="component" value="Chromosome"/>
</dbReference>
<accession>A0A1A9EYI1</accession>
<gene>
    <name evidence="1" type="ORF">A8C75_10925</name>
</gene>
<keyword evidence="2" id="KW-1185">Reference proteome</keyword>
<dbReference type="STRING" id="1821621.A8C75_10925"/>
<name>A0A1A9EYI1_9GAMM</name>
<dbReference type="RefSeq" id="WP_067381963.1">
    <property type="nucleotide sequence ID" value="NZ_CP015839.1"/>
</dbReference>
<protein>
    <submittedName>
        <fullName evidence="1">Uncharacterized protein</fullName>
    </submittedName>
</protein>
<dbReference type="EMBL" id="CP015839">
    <property type="protein sequence ID" value="ANG62947.1"/>
    <property type="molecule type" value="Genomic_DNA"/>
</dbReference>
<dbReference type="OrthoDB" id="6088841at2"/>
<reference evidence="1 2" key="2">
    <citation type="journal article" date="2018" name="Int. J. Syst. Evol. Microbiol.">
        <title>Marinobacterium aestuarii sp. nov., a benzene-degrading marine bacterium isolated from estuary sediment.</title>
        <authorList>
            <person name="Bae S.S."/>
            <person name="Jung J."/>
            <person name="Chung D."/>
            <person name="Baek K."/>
        </authorList>
    </citation>
    <scope>NUCLEOTIDE SEQUENCE [LARGE SCALE GENOMIC DNA]</scope>
    <source>
        <strain evidence="1 2">ST58-10</strain>
    </source>
</reference>
<evidence type="ECO:0000313" key="1">
    <source>
        <dbReference type="EMBL" id="ANG62947.1"/>
    </source>
</evidence>